<protein>
    <recommendedName>
        <fullName evidence="3">XRE family transcriptional regulator</fullName>
    </recommendedName>
</protein>
<proteinExistence type="predicted"/>
<evidence type="ECO:0000313" key="1">
    <source>
        <dbReference type="EMBL" id="UYW02598.1"/>
    </source>
</evidence>
<keyword evidence="2" id="KW-1185">Reference proteome</keyword>
<evidence type="ECO:0008006" key="3">
    <source>
        <dbReference type="Google" id="ProtNLM"/>
    </source>
</evidence>
<reference evidence="1" key="1">
    <citation type="submission" date="2021-08" db="EMBL/GenBank/DDBJ databases">
        <title>Flavobacterium sp. strain CC-SYL302.</title>
        <authorList>
            <person name="Lin S.-Y."/>
            <person name="Lee T.-H."/>
            <person name="Young C.-C."/>
        </authorList>
    </citation>
    <scope>NUCLEOTIDE SEQUENCE</scope>
    <source>
        <strain evidence="1">CC-SYL302</strain>
    </source>
</reference>
<gene>
    <name evidence="1" type="ORF">K5I29_04150</name>
</gene>
<dbReference type="Proteomes" id="UP001163328">
    <property type="component" value="Chromosome"/>
</dbReference>
<accession>A0ABY6M211</accession>
<name>A0ABY6M211_9FLAO</name>
<evidence type="ECO:0000313" key="2">
    <source>
        <dbReference type="Proteomes" id="UP001163328"/>
    </source>
</evidence>
<dbReference type="EMBL" id="CP081495">
    <property type="protein sequence ID" value="UYW02598.1"/>
    <property type="molecule type" value="Genomic_DNA"/>
</dbReference>
<sequence>MIKTIVFSLNVDSITVEWINAKMEEFGIKRNDLIKQLAFDKSTLSLLLSGGRGLTKSVKATFFYYFLTYELNRDFREHLNSN</sequence>
<organism evidence="1 2">
    <name type="scientific">Flavobacterium agricola</name>
    <dbReference type="NCBI Taxonomy" id="2870839"/>
    <lineage>
        <taxon>Bacteria</taxon>
        <taxon>Pseudomonadati</taxon>
        <taxon>Bacteroidota</taxon>
        <taxon>Flavobacteriia</taxon>
        <taxon>Flavobacteriales</taxon>
        <taxon>Flavobacteriaceae</taxon>
        <taxon>Flavobacterium</taxon>
    </lineage>
</organism>